<dbReference type="GO" id="GO:0052621">
    <property type="term" value="F:diguanylate cyclase activity"/>
    <property type="evidence" value="ECO:0007669"/>
    <property type="project" value="UniProtKB-EC"/>
</dbReference>
<evidence type="ECO:0000313" key="6">
    <source>
        <dbReference type="EMBL" id="TBO28336.1"/>
    </source>
</evidence>
<keyword evidence="4" id="KW-1133">Transmembrane helix</keyword>
<feature type="coiled-coil region" evidence="2">
    <location>
        <begin position="295"/>
        <end position="326"/>
    </location>
</feature>
<dbReference type="SUPFAM" id="SSF55073">
    <property type="entry name" value="Nucleotide cyclase"/>
    <property type="match status" value="1"/>
</dbReference>
<feature type="domain" description="GGDEF" evidence="5">
    <location>
        <begin position="358"/>
        <end position="490"/>
    </location>
</feature>
<dbReference type="AlphaFoldDB" id="A0A4Q9GZB4"/>
<organism evidence="6 7">
    <name type="scientific">Aquabacterium lacunae</name>
    <dbReference type="NCBI Taxonomy" id="2528630"/>
    <lineage>
        <taxon>Bacteria</taxon>
        <taxon>Pseudomonadati</taxon>
        <taxon>Pseudomonadota</taxon>
        <taxon>Betaproteobacteria</taxon>
        <taxon>Burkholderiales</taxon>
        <taxon>Aquabacterium</taxon>
    </lineage>
</organism>
<proteinExistence type="predicted"/>
<feature type="region of interest" description="Disordered" evidence="3">
    <location>
        <begin position="479"/>
        <end position="502"/>
    </location>
</feature>
<dbReference type="InterPro" id="IPR050469">
    <property type="entry name" value="Diguanylate_Cyclase"/>
</dbReference>
<dbReference type="GO" id="GO:0043709">
    <property type="term" value="P:cell adhesion involved in single-species biofilm formation"/>
    <property type="evidence" value="ECO:0007669"/>
    <property type="project" value="TreeGrafter"/>
</dbReference>
<evidence type="ECO:0000256" key="3">
    <source>
        <dbReference type="SAM" id="MobiDB-lite"/>
    </source>
</evidence>
<dbReference type="InterPro" id="IPR029787">
    <property type="entry name" value="Nucleotide_cyclase"/>
</dbReference>
<dbReference type="SMART" id="SM00267">
    <property type="entry name" value="GGDEF"/>
    <property type="match status" value="1"/>
</dbReference>
<name>A0A4Q9GZB4_9BURK</name>
<keyword evidence="7" id="KW-1185">Reference proteome</keyword>
<dbReference type="Proteomes" id="UP000292120">
    <property type="component" value="Unassembled WGS sequence"/>
</dbReference>
<reference evidence="6 7" key="1">
    <citation type="submission" date="2019-02" db="EMBL/GenBank/DDBJ databases">
        <title>Aquabacterium sp. strain KMB7.</title>
        <authorList>
            <person name="Chen W.-M."/>
        </authorList>
    </citation>
    <scope>NUCLEOTIDE SEQUENCE [LARGE SCALE GENOMIC DNA]</scope>
    <source>
        <strain evidence="6 7">KMB7</strain>
    </source>
</reference>
<feature type="transmembrane region" description="Helical" evidence="4">
    <location>
        <begin position="228"/>
        <end position="245"/>
    </location>
</feature>
<accession>A0A4Q9GZB4</accession>
<evidence type="ECO:0000256" key="2">
    <source>
        <dbReference type="SAM" id="Coils"/>
    </source>
</evidence>
<evidence type="ECO:0000256" key="1">
    <source>
        <dbReference type="ARBA" id="ARBA00012528"/>
    </source>
</evidence>
<evidence type="ECO:0000259" key="5">
    <source>
        <dbReference type="PROSITE" id="PS50887"/>
    </source>
</evidence>
<dbReference type="EC" id="2.7.7.65" evidence="1"/>
<dbReference type="Gene3D" id="3.30.70.270">
    <property type="match status" value="1"/>
</dbReference>
<gene>
    <name evidence="6" type="ORF">EYS42_15130</name>
</gene>
<dbReference type="EMBL" id="SIXI01000007">
    <property type="protein sequence ID" value="TBO28336.1"/>
    <property type="molecule type" value="Genomic_DNA"/>
</dbReference>
<dbReference type="GO" id="GO:0005886">
    <property type="term" value="C:plasma membrane"/>
    <property type="evidence" value="ECO:0007669"/>
    <property type="project" value="TreeGrafter"/>
</dbReference>
<dbReference type="PROSITE" id="PS50887">
    <property type="entry name" value="GGDEF"/>
    <property type="match status" value="1"/>
</dbReference>
<feature type="transmembrane region" description="Helical" evidence="4">
    <location>
        <begin position="282"/>
        <end position="300"/>
    </location>
</feature>
<dbReference type="PANTHER" id="PTHR45138">
    <property type="entry name" value="REGULATORY COMPONENTS OF SENSORY TRANSDUCTION SYSTEM"/>
    <property type="match status" value="1"/>
</dbReference>
<comment type="caution">
    <text evidence="6">The sequence shown here is derived from an EMBL/GenBank/DDBJ whole genome shotgun (WGS) entry which is preliminary data.</text>
</comment>
<dbReference type="FunFam" id="3.30.70.270:FF:000001">
    <property type="entry name" value="Diguanylate cyclase domain protein"/>
    <property type="match status" value="1"/>
</dbReference>
<keyword evidence="2" id="KW-0175">Coiled coil</keyword>
<dbReference type="GO" id="GO:1902201">
    <property type="term" value="P:negative regulation of bacterial-type flagellum-dependent cell motility"/>
    <property type="evidence" value="ECO:0007669"/>
    <property type="project" value="TreeGrafter"/>
</dbReference>
<dbReference type="PANTHER" id="PTHR45138:SF24">
    <property type="entry name" value="DIGUANYLATE CYCLASE DGCC-RELATED"/>
    <property type="match status" value="1"/>
</dbReference>
<dbReference type="InterPro" id="IPR043128">
    <property type="entry name" value="Rev_trsase/Diguanyl_cyclase"/>
</dbReference>
<feature type="transmembrane region" description="Helical" evidence="4">
    <location>
        <begin position="146"/>
        <end position="167"/>
    </location>
</feature>
<evidence type="ECO:0000313" key="7">
    <source>
        <dbReference type="Proteomes" id="UP000292120"/>
    </source>
</evidence>
<evidence type="ECO:0000256" key="4">
    <source>
        <dbReference type="SAM" id="Phobius"/>
    </source>
</evidence>
<feature type="transmembrane region" description="Helical" evidence="4">
    <location>
        <begin position="173"/>
        <end position="191"/>
    </location>
</feature>
<protein>
    <recommendedName>
        <fullName evidence="1">diguanylate cyclase</fullName>
        <ecNumber evidence="1">2.7.7.65</ecNumber>
    </recommendedName>
</protein>
<dbReference type="OrthoDB" id="9813903at2"/>
<keyword evidence="4" id="KW-0812">Transmembrane</keyword>
<keyword evidence="4" id="KW-0472">Membrane</keyword>
<sequence>MHVKPHAEGTQDGQAQHPVQHDGWQGVALCLAVGDGVGSVHGARLVFFVMWIILPERLGPVTPVQVAGACAHSSIDLNGERAPGAGVKPCNRPQPAVQNAENLSTGVWWTHPPRLASLAMTSFTRRFGDVLLGTDPKQRLRISRSLTAASVYLICVALMGYACLTGFMAWREAAELSAAILLNVMIWYAILRSGLNKRFADPALTLPQIMAALTVISGAYAITGPVHGSTMMLLALVLVFGIFNMRARDARLAGGYTVLIMGGVIAWKVRSEPEYYPLRLEVAHFVLVAAIVPTISSLAAQLSSLRAKLQAQKEELSVALQRIQILATRDELTGLYNRRHMLEVLTQHQKRLERTGHHRFCLALLDIDHFKRINDTHGHGVGDEVLRGFAQVAESVLRETDVLARWGGEEFLVLLNDTQTNQANIGLERLRDLLARTALVPNMPELKPTFSAGLTAYDTSEPLHVCIERADQALYRAKAAGRNRTEVTQPPETSPQPRKVMG</sequence>
<dbReference type="NCBIfam" id="TIGR00254">
    <property type="entry name" value="GGDEF"/>
    <property type="match status" value="1"/>
</dbReference>
<dbReference type="CDD" id="cd01949">
    <property type="entry name" value="GGDEF"/>
    <property type="match status" value="1"/>
</dbReference>
<feature type="transmembrane region" description="Helical" evidence="4">
    <location>
        <begin position="203"/>
        <end position="222"/>
    </location>
</feature>
<dbReference type="InterPro" id="IPR000160">
    <property type="entry name" value="GGDEF_dom"/>
</dbReference>
<feature type="transmembrane region" description="Helical" evidence="4">
    <location>
        <begin position="252"/>
        <end position="270"/>
    </location>
</feature>
<dbReference type="Pfam" id="PF00990">
    <property type="entry name" value="GGDEF"/>
    <property type="match status" value="1"/>
</dbReference>